<proteinExistence type="predicted"/>
<dbReference type="KEGG" id="flt:Sv326_1084"/>
<reference evidence="2" key="1">
    <citation type="submission" date="2020-07" db="EMBL/GenBank/DDBJ databases">
        <title>Metabolic diversity and evolutionary history of the archaeal phylum ###Micrarchaeota### uncovered from a freshwater lake metagenome.</title>
        <authorList>
            <person name="Kadnikov V.V."/>
            <person name="Savvichev A.S."/>
            <person name="Mardanov A.V."/>
            <person name="Beletsky A.V."/>
            <person name="Chupakov A.V."/>
            <person name="Kokryatskaya N.M."/>
            <person name="Pimenov N.V."/>
            <person name="Ravin N.V."/>
        </authorList>
    </citation>
    <scope>NUCLEOTIDE SEQUENCE [LARGE SCALE GENOMIC DNA]</scope>
</reference>
<protein>
    <submittedName>
        <fullName evidence="1">Uncharacterized protein</fullName>
    </submittedName>
</protein>
<organism evidence="1 2">
    <name type="scientific">Fermentimicrarchaeum limneticum</name>
    <dbReference type="NCBI Taxonomy" id="2795018"/>
    <lineage>
        <taxon>Archaea</taxon>
        <taxon>Candidatus Micrarchaeota</taxon>
        <taxon>Candidatus Fermentimicrarchaeales</taxon>
        <taxon>Candidatus Fermentimicrarchaeaceae</taxon>
        <taxon>Candidatus Fermentimicrarchaeum</taxon>
    </lineage>
</organism>
<accession>A0A7D6BCP0</accession>
<gene>
    <name evidence="1" type="ORF">Sv326_1084</name>
</gene>
<dbReference type="AlphaFoldDB" id="A0A7D6BCP0"/>
<sequence length="65" mass="7799">MSSDEKQRIIEMWDGHIEKHDIRLKFLSSNATQEEQFDADFKENVLQSKKLTNEEKQEVLRYAEL</sequence>
<dbReference type="EMBL" id="CP058998">
    <property type="protein sequence ID" value="QLJ53259.1"/>
    <property type="molecule type" value="Genomic_DNA"/>
</dbReference>
<dbReference type="Proteomes" id="UP000510821">
    <property type="component" value="Chromosome"/>
</dbReference>
<evidence type="ECO:0000313" key="2">
    <source>
        <dbReference type="Proteomes" id="UP000510821"/>
    </source>
</evidence>
<evidence type="ECO:0000313" key="1">
    <source>
        <dbReference type="EMBL" id="QLJ53259.1"/>
    </source>
</evidence>
<name>A0A7D6BCP0_FERL1</name>